<dbReference type="AlphaFoldDB" id="A0A077ZW73"/>
<sequence>MSQNSLFRQQNCYDKFVEYLNPDQNKTGYQVINSLATQLCPITIQNVKNQYKPYVCTFSSIFSYFYLSQLKLTKSNLQSFAISYCSKLSAVSMEKTRLITELSKLPLGNQTKFTNQCMDMYIEFESSNVWIDPLIPSTDIPIGPLCNNLFSLFSEMQQSNLLSEFMTTIEMNIFQNCSNYQVQQQIPKQYCLNNIEPSIDFWDMDDNICMSMEFDDEKQNTCESVIKPVFASLNKSLIKTTEDIFNEVSKTQSKLLMKDYNL</sequence>
<evidence type="ECO:0000313" key="1">
    <source>
        <dbReference type="EMBL" id="CDW73826.1"/>
    </source>
</evidence>
<protein>
    <submittedName>
        <fullName evidence="1">Uncharacterized protein</fullName>
    </submittedName>
</protein>
<accession>A0A077ZW73</accession>
<reference evidence="1 2" key="1">
    <citation type="submission" date="2014-06" db="EMBL/GenBank/DDBJ databases">
        <authorList>
            <person name="Swart Estienne"/>
        </authorList>
    </citation>
    <scope>NUCLEOTIDE SEQUENCE [LARGE SCALE GENOMIC DNA]</scope>
    <source>
        <strain evidence="1 2">130c</strain>
    </source>
</reference>
<evidence type="ECO:0000313" key="2">
    <source>
        <dbReference type="Proteomes" id="UP000039865"/>
    </source>
</evidence>
<proteinExistence type="predicted"/>
<dbReference type="EMBL" id="CCKQ01002723">
    <property type="protein sequence ID" value="CDW73826.1"/>
    <property type="molecule type" value="Genomic_DNA"/>
</dbReference>
<gene>
    <name evidence="1" type="primary">Contig9977.g10665</name>
    <name evidence="1" type="ORF">STYLEM_2814</name>
</gene>
<dbReference type="InParanoid" id="A0A077ZW73"/>
<organism evidence="1 2">
    <name type="scientific">Stylonychia lemnae</name>
    <name type="common">Ciliate</name>
    <dbReference type="NCBI Taxonomy" id="5949"/>
    <lineage>
        <taxon>Eukaryota</taxon>
        <taxon>Sar</taxon>
        <taxon>Alveolata</taxon>
        <taxon>Ciliophora</taxon>
        <taxon>Intramacronucleata</taxon>
        <taxon>Spirotrichea</taxon>
        <taxon>Stichotrichia</taxon>
        <taxon>Sporadotrichida</taxon>
        <taxon>Oxytrichidae</taxon>
        <taxon>Stylonychinae</taxon>
        <taxon>Stylonychia</taxon>
    </lineage>
</organism>
<keyword evidence="2" id="KW-1185">Reference proteome</keyword>
<dbReference type="Proteomes" id="UP000039865">
    <property type="component" value="Unassembled WGS sequence"/>
</dbReference>
<name>A0A077ZW73_STYLE</name>